<dbReference type="InterPro" id="IPR000843">
    <property type="entry name" value="HTH_LacI"/>
</dbReference>
<dbReference type="Proteomes" id="UP000426246">
    <property type="component" value="Chromosome"/>
</dbReference>
<dbReference type="KEGG" id="ppsc:EHS13_26555"/>
<evidence type="ECO:0000259" key="5">
    <source>
        <dbReference type="PROSITE" id="PS50932"/>
    </source>
</evidence>
<dbReference type="SMART" id="SM00354">
    <property type="entry name" value="HTH_LACI"/>
    <property type="match status" value="1"/>
</dbReference>
<keyword evidence="1" id="KW-0678">Repressor</keyword>
<keyword evidence="3" id="KW-0238">DNA-binding</keyword>
<keyword evidence="4" id="KW-0804">Transcription</keyword>
<dbReference type="InterPro" id="IPR046335">
    <property type="entry name" value="LacI/GalR-like_sensor"/>
</dbReference>
<keyword evidence="7" id="KW-1185">Reference proteome</keyword>
<evidence type="ECO:0000256" key="4">
    <source>
        <dbReference type="ARBA" id="ARBA00023163"/>
    </source>
</evidence>
<evidence type="ECO:0000256" key="3">
    <source>
        <dbReference type="ARBA" id="ARBA00023125"/>
    </source>
</evidence>
<dbReference type="RefSeq" id="WP_155703294.1">
    <property type="nucleotide sequence ID" value="NZ_CP034235.1"/>
</dbReference>
<dbReference type="PROSITE" id="PS50932">
    <property type="entry name" value="HTH_LACI_2"/>
    <property type="match status" value="1"/>
</dbReference>
<dbReference type="CDD" id="cd01392">
    <property type="entry name" value="HTH_LacI"/>
    <property type="match status" value="1"/>
</dbReference>
<dbReference type="CDD" id="cd19974">
    <property type="entry name" value="PBP1_LacI-like"/>
    <property type="match status" value="1"/>
</dbReference>
<dbReference type="Gene3D" id="3.40.50.2300">
    <property type="match status" value="2"/>
</dbReference>
<evidence type="ECO:0000256" key="1">
    <source>
        <dbReference type="ARBA" id="ARBA00022491"/>
    </source>
</evidence>
<reference evidence="7" key="1">
    <citation type="submission" date="2018-11" db="EMBL/GenBank/DDBJ databases">
        <title>Complete genome sequence of Paenibacillus sp. ML311-T8.</title>
        <authorList>
            <person name="Nam Y.-D."/>
            <person name="Kang J."/>
            <person name="Chung W.-H."/>
            <person name="Park Y.S."/>
        </authorList>
    </citation>
    <scope>NUCLEOTIDE SEQUENCE [LARGE SCALE GENOMIC DNA]</scope>
    <source>
        <strain evidence="7">ML311-T8</strain>
    </source>
</reference>
<dbReference type="InterPro" id="IPR028082">
    <property type="entry name" value="Peripla_BP_I"/>
</dbReference>
<dbReference type="AlphaFoldDB" id="A0A6B8RR59"/>
<name>A0A6B8RR59_9BACL</name>
<dbReference type="OrthoDB" id="2026446at2"/>
<sequence>MQKGKVTLDTIANKLGVTKVTVSKALNNQPGVSDELKKRIIQTSIEVGYTTKNAAKLAKTVSKLGILVPKRFFLDTDNFYTKIYYYMNQECAKRDISLSLYILNPEQEQNNTIPLSLVQDQAELNGIFIVGEVNETYVRSLISYRFAVIAIDFYKPELTLDCIVSDNYQSGYTVTKHLIDKGHTNIGFVGNPHYTTSIMDRYCGYIKALTAHQLVLNKDWHIVNNDENGSYLIDFSLPKQLPTAFVCHCDMAAYKLQLKLQGEGYSVPNQVSIISFDNTDLSQTVVPALTSMNISKHDFASESVNLMLWRIQHIGEQPKNIYVKSRLIERDSVSQVK</sequence>
<dbReference type="PANTHER" id="PTHR30146:SF148">
    <property type="entry name" value="HTH-TYPE TRANSCRIPTIONAL REPRESSOR PURR-RELATED"/>
    <property type="match status" value="1"/>
</dbReference>
<dbReference type="Pfam" id="PF13377">
    <property type="entry name" value="Peripla_BP_3"/>
    <property type="match status" value="1"/>
</dbReference>
<protein>
    <submittedName>
        <fullName evidence="6">LacI family transcriptional regulator</fullName>
    </submittedName>
</protein>
<organism evidence="6 7">
    <name type="scientific">Paenibacillus psychroresistens</name>
    <dbReference type="NCBI Taxonomy" id="1778678"/>
    <lineage>
        <taxon>Bacteria</taxon>
        <taxon>Bacillati</taxon>
        <taxon>Bacillota</taxon>
        <taxon>Bacilli</taxon>
        <taxon>Bacillales</taxon>
        <taxon>Paenibacillaceae</taxon>
        <taxon>Paenibacillus</taxon>
    </lineage>
</organism>
<dbReference type="SUPFAM" id="SSF47413">
    <property type="entry name" value="lambda repressor-like DNA-binding domains"/>
    <property type="match status" value="1"/>
</dbReference>
<dbReference type="Gene3D" id="1.10.260.40">
    <property type="entry name" value="lambda repressor-like DNA-binding domains"/>
    <property type="match status" value="1"/>
</dbReference>
<accession>A0A6B8RR59</accession>
<evidence type="ECO:0000256" key="2">
    <source>
        <dbReference type="ARBA" id="ARBA00023015"/>
    </source>
</evidence>
<dbReference type="GO" id="GO:0000976">
    <property type="term" value="F:transcription cis-regulatory region binding"/>
    <property type="evidence" value="ECO:0007669"/>
    <property type="project" value="TreeGrafter"/>
</dbReference>
<dbReference type="EMBL" id="CP034235">
    <property type="protein sequence ID" value="QGQ98192.1"/>
    <property type="molecule type" value="Genomic_DNA"/>
</dbReference>
<evidence type="ECO:0000313" key="7">
    <source>
        <dbReference type="Proteomes" id="UP000426246"/>
    </source>
</evidence>
<dbReference type="GO" id="GO:0003700">
    <property type="term" value="F:DNA-binding transcription factor activity"/>
    <property type="evidence" value="ECO:0007669"/>
    <property type="project" value="TreeGrafter"/>
</dbReference>
<proteinExistence type="predicted"/>
<gene>
    <name evidence="6" type="ORF">EHS13_26555</name>
</gene>
<dbReference type="Pfam" id="PF00356">
    <property type="entry name" value="LacI"/>
    <property type="match status" value="1"/>
</dbReference>
<dbReference type="InterPro" id="IPR010982">
    <property type="entry name" value="Lambda_DNA-bd_dom_sf"/>
</dbReference>
<dbReference type="SUPFAM" id="SSF53822">
    <property type="entry name" value="Periplasmic binding protein-like I"/>
    <property type="match status" value="1"/>
</dbReference>
<keyword evidence="2" id="KW-0805">Transcription regulation</keyword>
<evidence type="ECO:0000313" key="6">
    <source>
        <dbReference type="EMBL" id="QGQ98192.1"/>
    </source>
</evidence>
<feature type="domain" description="HTH lacI-type" evidence="5">
    <location>
        <begin position="6"/>
        <end position="60"/>
    </location>
</feature>
<dbReference type="PANTHER" id="PTHR30146">
    <property type="entry name" value="LACI-RELATED TRANSCRIPTIONAL REPRESSOR"/>
    <property type="match status" value="1"/>
</dbReference>